<keyword evidence="3" id="KW-1185">Reference proteome</keyword>
<name>A0A1H7RL26_9SPHI</name>
<feature type="transmembrane region" description="Helical" evidence="1">
    <location>
        <begin position="41"/>
        <end position="60"/>
    </location>
</feature>
<accession>A0A1H7RL26</accession>
<proteinExistence type="predicted"/>
<keyword evidence="1" id="KW-0812">Transmembrane</keyword>
<evidence type="ECO:0000256" key="1">
    <source>
        <dbReference type="SAM" id="Phobius"/>
    </source>
</evidence>
<evidence type="ECO:0000313" key="3">
    <source>
        <dbReference type="Proteomes" id="UP000198916"/>
    </source>
</evidence>
<organism evidence="2 3">
    <name type="scientific">Parapedobacter koreensis</name>
    <dbReference type="NCBI Taxonomy" id="332977"/>
    <lineage>
        <taxon>Bacteria</taxon>
        <taxon>Pseudomonadati</taxon>
        <taxon>Bacteroidota</taxon>
        <taxon>Sphingobacteriia</taxon>
        <taxon>Sphingobacteriales</taxon>
        <taxon>Sphingobacteriaceae</taxon>
        <taxon>Parapedobacter</taxon>
    </lineage>
</organism>
<dbReference type="OrthoDB" id="798864at2"/>
<reference evidence="3" key="1">
    <citation type="submission" date="2016-10" db="EMBL/GenBank/DDBJ databases">
        <authorList>
            <person name="Varghese N."/>
            <person name="Submissions S."/>
        </authorList>
    </citation>
    <scope>NUCLEOTIDE SEQUENCE [LARGE SCALE GENOMIC DNA]</scope>
    <source>
        <strain evidence="3">Jip14</strain>
    </source>
</reference>
<keyword evidence="1" id="KW-0472">Membrane</keyword>
<dbReference type="AlphaFoldDB" id="A0A1H7RL26"/>
<dbReference type="STRING" id="332977.SAMN05421740_107174"/>
<sequence length="106" mass="12380">MMGESTYFLGEIQIKEDFAEIEQNYPLGVIKIKVMLKNPTFAIIAVTAYLIIFVAMTRLYPDPSLLFAMYSLSPLLVIWMVYTIIRYGHYDGPELREDQEWGYEKI</sequence>
<dbReference type="RefSeq" id="WP_090607159.1">
    <property type="nucleotide sequence ID" value="NZ_FNZR01000007.1"/>
</dbReference>
<protein>
    <submittedName>
        <fullName evidence="2">Uncharacterized protein</fullName>
    </submittedName>
</protein>
<evidence type="ECO:0000313" key="2">
    <source>
        <dbReference type="EMBL" id="SEL60825.1"/>
    </source>
</evidence>
<dbReference type="Proteomes" id="UP000198916">
    <property type="component" value="Unassembled WGS sequence"/>
</dbReference>
<feature type="transmembrane region" description="Helical" evidence="1">
    <location>
        <begin position="66"/>
        <end position="85"/>
    </location>
</feature>
<dbReference type="EMBL" id="FNZR01000007">
    <property type="protein sequence ID" value="SEL60825.1"/>
    <property type="molecule type" value="Genomic_DNA"/>
</dbReference>
<gene>
    <name evidence="2" type="ORF">SAMN05421740_107174</name>
</gene>
<keyword evidence="1" id="KW-1133">Transmembrane helix</keyword>